<dbReference type="Gene3D" id="3.10.450.50">
    <property type="match status" value="1"/>
</dbReference>
<dbReference type="RefSeq" id="WP_353549151.1">
    <property type="nucleotide sequence ID" value="NZ_AP029612.1"/>
</dbReference>
<gene>
    <name evidence="1" type="ORF">KACHI17_24030</name>
</gene>
<dbReference type="Pfam" id="PF16022">
    <property type="entry name" value="DUF4783"/>
    <property type="match status" value="1"/>
</dbReference>
<dbReference type="AlphaFoldDB" id="A0AAT9GLF8"/>
<dbReference type="InterPro" id="IPR031977">
    <property type="entry name" value="DUF4783"/>
</dbReference>
<sequence>MKTFFLTVGLAFLAMSFVIQENSLDQIVNAFKKADTEEIGQSFDDYVDIKFLDKDEIKNISRNQASIALRTFFSDLKITGFEKVSTRDLGTTTYLAGKLLTSDKNSKGYNITVLIKQQSGKFRIISLRIS</sequence>
<accession>A0AAT9GLF8</accession>
<organism evidence="1">
    <name type="scientific">Sediminibacterium sp. KACHI17</name>
    <dbReference type="NCBI Taxonomy" id="1751071"/>
    <lineage>
        <taxon>Bacteria</taxon>
        <taxon>Pseudomonadati</taxon>
        <taxon>Bacteroidota</taxon>
        <taxon>Chitinophagia</taxon>
        <taxon>Chitinophagales</taxon>
        <taxon>Chitinophagaceae</taxon>
        <taxon>Sediminibacterium</taxon>
    </lineage>
</organism>
<proteinExistence type="predicted"/>
<evidence type="ECO:0008006" key="2">
    <source>
        <dbReference type="Google" id="ProtNLM"/>
    </source>
</evidence>
<name>A0AAT9GLF8_9BACT</name>
<dbReference type="EMBL" id="AP029612">
    <property type="protein sequence ID" value="BFG71522.1"/>
    <property type="molecule type" value="Genomic_DNA"/>
</dbReference>
<reference evidence="1" key="1">
    <citation type="submission" date="2024-02" db="EMBL/GenBank/DDBJ databases">
        <title>Sediminibacterium planktonica sp. nov. and Sediminibacterium longus sp. nov., isolated from surface lake and river water.</title>
        <authorList>
            <person name="Watanabe K."/>
            <person name="Takemine S."/>
            <person name="Ishii Y."/>
            <person name="Ogata Y."/>
            <person name="Shindo C."/>
            <person name="Suda W."/>
        </authorList>
    </citation>
    <scope>NUCLEOTIDE SEQUENCE</scope>
    <source>
        <strain evidence="1">KACHI17</strain>
    </source>
</reference>
<evidence type="ECO:0000313" key="1">
    <source>
        <dbReference type="EMBL" id="BFG71522.1"/>
    </source>
</evidence>
<protein>
    <recommendedName>
        <fullName evidence="2">DUF4783 domain-containing protein</fullName>
    </recommendedName>
</protein>